<proteinExistence type="predicted"/>
<organism evidence="1 2">
    <name type="scientific">Hydra vulgaris</name>
    <name type="common">Hydra</name>
    <name type="synonym">Hydra attenuata</name>
    <dbReference type="NCBI Taxonomy" id="6087"/>
    <lineage>
        <taxon>Eukaryota</taxon>
        <taxon>Metazoa</taxon>
        <taxon>Cnidaria</taxon>
        <taxon>Hydrozoa</taxon>
        <taxon>Hydroidolina</taxon>
        <taxon>Anthoathecata</taxon>
        <taxon>Aplanulata</taxon>
        <taxon>Hydridae</taxon>
        <taxon>Hydra</taxon>
    </lineage>
</organism>
<protein>
    <submittedName>
        <fullName evidence="2">Uncharacterized protein LOC101239809 isoform X4</fullName>
    </submittedName>
</protein>
<evidence type="ECO:0000313" key="2">
    <source>
        <dbReference type="RefSeq" id="XP_065670454.1"/>
    </source>
</evidence>
<reference evidence="2" key="1">
    <citation type="submission" date="2025-08" db="UniProtKB">
        <authorList>
            <consortium name="RefSeq"/>
        </authorList>
    </citation>
    <scope>IDENTIFICATION</scope>
</reference>
<dbReference type="Proteomes" id="UP001652625">
    <property type="component" value="Chromosome 12"/>
</dbReference>
<dbReference type="RefSeq" id="XP_065670454.1">
    <property type="nucleotide sequence ID" value="XM_065814382.1"/>
</dbReference>
<evidence type="ECO:0000313" key="1">
    <source>
        <dbReference type="Proteomes" id="UP001652625"/>
    </source>
</evidence>
<gene>
    <name evidence="2" type="primary">LOC101239809</name>
</gene>
<keyword evidence="1" id="KW-1185">Reference proteome</keyword>
<dbReference type="GeneID" id="101239809"/>
<accession>A0ABM4D807</accession>
<name>A0ABM4D807_HYDVU</name>
<sequence>MMTKKTSNKASVVTKVVFVLINLNKQKKKQDMKKDMKFNNESQSFILYQTAVDFNDITYQLDESFDDYLVISVLKAQQHIVEDIETEGSIIEKSDEVTIDTEDSASFLNKCNIQVPDWLFLKNKSIAEYCIELLNTRKIISHNLEKRKTIIDFSLECKHKSIGEILSNFDSFLRLNVNWYWISGTRNLESIGLNAFLFYVEKLIETTQVKDKVRFIKDSKMFLQIYTSRPGKTDVLSHSDYWGSTQQLLSGKVIADFVAGEYGTLNPVFGVLLNPTTGRVGPGDTGLMHDILFDDDGPWANHAAVHDAFGYLKTFHNIGPGYNYLGGISAVETGRCMAGQTSGLLFWNHIISQHKVNQKAD</sequence>